<dbReference type="InterPro" id="IPR004370">
    <property type="entry name" value="4-OT-like_dom"/>
</dbReference>
<evidence type="ECO:0000256" key="2">
    <source>
        <dbReference type="ARBA" id="ARBA00023235"/>
    </source>
</evidence>
<keyword evidence="6" id="KW-1185">Reference proteome</keyword>
<name>A0ABM6JU47_SPOUR</name>
<dbReference type="InterPro" id="IPR018191">
    <property type="entry name" value="4-OT"/>
</dbReference>
<evidence type="ECO:0000256" key="3">
    <source>
        <dbReference type="RuleBase" id="RU362032"/>
    </source>
</evidence>
<protein>
    <recommendedName>
        <fullName evidence="3">Tautomerase</fullName>
        <ecNumber evidence="3">5.3.2.-</ecNumber>
    </recommendedName>
</protein>
<keyword evidence="2 3" id="KW-0413">Isomerase</keyword>
<dbReference type="EMBL" id="CP015108">
    <property type="protein sequence ID" value="ARF13642.1"/>
    <property type="molecule type" value="Genomic_DNA"/>
</dbReference>
<evidence type="ECO:0000259" key="4">
    <source>
        <dbReference type="Pfam" id="PF01361"/>
    </source>
</evidence>
<proteinExistence type="inferred from homology"/>
<reference evidence="5 6" key="1">
    <citation type="submission" date="2016-04" db="EMBL/GenBank/DDBJ databases">
        <title>Comparative Genomics and Epigenetics of Sporosarcina ureae.</title>
        <authorList>
            <person name="Oliver A.S."/>
            <person name="Cooper K.K."/>
        </authorList>
    </citation>
    <scope>NUCLEOTIDE SEQUENCE [LARGE SCALE GENOMIC DNA]</scope>
    <source>
        <strain evidence="5 6">S204</strain>
    </source>
</reference>
<dbReference type="SUPFAM" id="SSF55331">
    <property type="entry name" value="Tautomerase/MIF"/>
    <property type="match status" value="1"/>
</dbReference>
<accession>A0ABM6JU47</accession>
<dbReference type="NCBIfam" id="NF002571">
    <property type="entry name" value="PRK02220.1"/>
    <property type="match status" value="1"/>
</dbReference>
<dbReference type="Proteomes" id="UP000192486">
    <property type="component" value="Chromosome"/>
</dbReference>
<evidence type="ECO:0000256" key="1">
    <source>
        <dbReference type="ARBA" id="ARBA00006723"/>
    </source>
</evidence>
<gene>
    <name evidence="5" type="ORF">SporoS204_05385</name>
</gene>
<sequence>MPLIHVEMIEGRPEEKVSELIRNITEVVSSTLDAPKEAVRVIVSEVPSTHWGVAGQTMAEKRAAVK</sequence>
<dbReference type="NCBIfam" id="NF002524">
    <property type="entry name" value="PRK01964.1"/>
    <property type="match status" value="1"/>
</dbReference>
<dbReference type="PANTHER" id="PTHR35530:SF1">
    <property type="entry name" value="2-HYDROXYMUCONATE TAUTOMERASE"/>
    <property type="match status" value="1"/>
</dbReference>
<dbReference type="Pfam" id="PF01361">
    <property type="entry name" value="Tautomerase"/>
    <property type="match status" value="1"/>
</dbReference>
<comment type="similarity">
    <text evidence="1 3">Belongs to the 4-oxalocrotonate tautomerase family.</text>
</comment>
<evidence type="ECO:0000313" key="5">
    <source>
        <dbReference type="EMBL" id="ARF13642.1"/>
    </source>
</evidence>
<evidence type="ECO:0000313" key="6">
    <source>
        <dbReference type="Proteomes" id="UP000192486"/>
    </source>
</evidence>
<organism evidence="5 6">
    <name type="scientific">Sporosarcina ureae</name>
    <dbReference type="NCBI Taxonomy" id="1571"/>
    <lineage>
        <taxon>Bacteria</taxon>
        <taxon>Bacillati</taxon>
        <taxon>Bacillota</taxon>
        <taxon>Bacilli</taxon>
        <taxon>Bacillales</taxon>
        <taxon>Caryophanaceae</taxon>
        <taxon>Sporosarcina</taxon>
    </lineage>
</organism>
<dbReference type="Gene3D" id="3.30.429.10">
    <property type="entry name" value="Macrophage Migration Inhibitory Factor"/>
    <property type="match status" value="1"/>
</dbReference>
<dbReference type="RefSeq" id="WP_029054081.1">
    <property type="nucleotide sequence ID" value="NZ_CP015108.1"/>
</dbReference>
<feature type="domain" description="4-oxalocrotonate tautomerase-like" evidence="4">
    <location>
        <begin position="2"/>
        <end position="58"/>
    </location>
</feature>
<dbReference type="NCBIfam" id="TIGR00013">
    <property type="entry name" value="taut"/>
    <property type="match status" value="1"/>
</dbReference>
<dbReference type="EC" id="5.3.2.-" evidence="3"/>
<dbReference type="PANTHER" id="PTHR35530">
    <property type="entry name" value="TAUTOMERASE-RELATED"/>
    <property type="match status" value="1"/>
</dbReference>
<dbReference type="InterPro" id="IPR014347">
    <property type="entry name" value="Tautomerase/MIF_sf"/>
</dbReference>